<evidence type="ECO:0000313" key="5">
    <source>
        <dbReference type="RefSeq" id="XP_028034046.1"/>
    </source>
</evidence>
<feature type="region of interest" description="Disordered" evidence="1">
    <location>
        <begin position="68"/>
        <end position="87"/>
    </location>
</feature>
<dbReference type="SUPFAM" id="SSF51445">
    <property type="entry name" value="(Trans)glycosidases"/>
    <property type="match status" value="1"/>
</dbReference>
<dbReference type="RefSeq" id="XP_028034047.1">
    <property type="nucleotide sequence ID" value="XM_028178246.1"/>
</dbReference>
<accession>A0A6J2JZ16</accession>
<feature type="domain" description="Glycosyl hydrolase family 13 catalytic" evidence="3">
    <location>
        <begin position="190"/>
        <end position="522"/>
    </location>
</feature>
<dbReference type="OrthoDB" id="1740265at2759"/>
<name>A0A6J2JZ16_BOMMA</name>
<dbReference type="SMR" id="A0A6J2JZ16"/>
<protein>
    <submittedName>
        <fullName evidence="5 6">Uncharacterized protein LOC114245928</fullName>
    </submittedName>
</protein>
<gene>
    <name evidence="5 6" type="primary">LOC114245928</name>
</gene>
<dbReference type="InterPro" id="IPR017853">
    <property type="entry name" value="GH"/>
</dbReference>
<dbReference type="GeneID" id="114245928"/>
<dbReference type="RefSeq" id="XP_028034046.1">
    <property type="nucleotide sequence ID" value="XM_028178245.1"/>
</dbReference>
<proteinExistence type="predicted"/>
<keyword evidence="2" id="KW-0812">Transmembrane</keyword>
<keyword evidence="2" id="KW-0472">Membrane</keyword>
<dbReference type="Gene3D" id="3.20.20.80">
    <property type="entry name" value="Glycosidases"/>
    <property type="match status" value="1"/>
</dbReference>
<feature type="transmembrane region" description="Helical" evidence="2">
    <location>
        <begin position="149"/>
        <end position="170"/>
    </location>
</feature>
<dbReference type="InterPro" id="IPR006047">
    <property type="entry name" value="GH13_cat_dom"/>
</dbReference>
<dbReference type="KEGG" id="bman:114245928"/>
<dbReference type="Pfam" id="PF00128">
    <property type="entry name" value="Alpha-amylase"/>
    <property type="match status" value="1"/>
</dbReference>
<organism evidence="4 6">
    <name type="scientific">Bombyx mandarina</name>
    <name type="common">Wild silk moth</name>
    <name type="synonym">Wild silkworm</name>
    <dbReference type="NCBI Taxonomy" id="7092"/>
    <lineage>
        <taxon>Eukaryota</taxon>
        <taxon>Metazoa</taxon>
        <taxon>Ecdysozoa</taxon>
        <taxon>Arthropoda</taxon>
        <taxon>Hexapoda</taxon>
        <taxon>Insecta</taxon>
        <taxon>Pterygota</taxon>
        <taxon>Neoptera</taxon>
        <taxon>Endopterygota</taxon>
        <taxon>Lepidoptera</taxon>
        <taxon>Glossata</taxon>
        <taxon>Ditrysia</taxon>
        <taxon>Bombycoidea</taxon>
        <taxon>Bombycidae</taxon>
        <taxon>Bombycinae</taxon>
        <taxon>Bombyx</taxon>
    </lineage>
</organism>
<evidence type="ECO:0000259" key="3">
    <source>
        <dbReference type="SMART" id="SM00642"/>
    </source>
</evidence>
<keyword evidence="2" id="KW-1133">Transmembrane helix</keyword>
<evidence type="ECO:0000313" key="4">
    <source>
        <dbReference type="Proteomes" id="UP000504629"/>
    </source>
</evidence>
<feature type="compositionally biased region" description="Low complexity" evidence="1">
    <location>
        <begin position="72"/>
        <end position="86"/>
    </location>
</feature>
<dbReference type="AlphaFoldDB" id="A0A6J2JZ16"/>
<dbReference type="GO" id="GO:0005975">
    <property type="term" value="P:carbohydrate metabolic process"/>
    <property type="evidence" value="ECO:0007669"/>
    <property type="project" value="InterPro"/>
</dbReference>
<dbReference type="PANTHER" id="PTHR10357">
    <property type="entry name" value="ALPHA-AMYLASE FAMILY MEMBER"/>
    <property type="match status" value="1"/>
</dbReference>
<evidence type="ECO:0000256" key="1">
    <source>
        <dbReference type="SAM" id="MobiDB-lite"/>
    </source>
</evidence>
<evidence type="ECO:0000313" key="6">
    <source>
        <dbReference type="RefSeq" id="XP_028034047.1"/>
    </source>
</evidence>
<evidence type="ECO:0000256" key="2">
    <source>
        <dbReference type="SAM" id="Phobius"/>
    </source>
</evidence>
<sequence>MDSLPENSTNGGSQLETSDYLHGVKSSTCLLLPTTPSPTTLDFQHPLSEELIEQPFLTLNGDNIDIADTQNDATAGDSSSSADSNSVVQDPVSAQLINNISMLDYQTLSKNGDLIIGQAEDVKLNGNLKINNRKLPSFVNWNWVVIRKILLWVVLSGLIACLAAIIGMIITIPKECNIDLPWYQGKVFYEVFPASFKDSNNDGTGDFKGLITKLDYIQNLGVAAIRLNYIFQADHYPEDYNNVTSMLDIDRSLGVLKDLQDLIFNIHKRNMSVILDLPVISMALPSLIFNSTSSIIIANNTEVNYLDPTTVAIIHWSQAQGVDGFYLKKLENFVNEPYFGRTLQIWKQIIGFNKILIASELAYSKATGDALNILLSRIDLIDVHIDLEEETAGICDKIKKVVDGQLWSKPHYPWVHWNIGNVNSERIATKHINNTLALTVLEFVLPGTVSIFYGDEIGLGGIPDDVEEDFHEHKDIHNLVQMAFADSEVTPTNVEILPWNLKSVLKPNYDFLNVIKNLIKVRVTTPTIYLRAIFKEGVMQPNVEIRQTEEDLIVIERWYPRRNACVFVGNLGSKTITADLSTMFYGGKVIAGTNSSLIGQVLYFEKVTFSPNSAIIVKMEK</sequence>
<keyword evidence="4" id="KW-1185">Reference proteome</keyword>
<dbReference type="CDD" id="cd00551">
    <property type="entry name" value="AmyAc_family"/>
    <property type="match status" value="1"/>
</dbReference>
<reference evidence="5 6" key="1">
    <citation type="submission" date="2025-04" db="UniProtKB">
        <authorList>
            <consortium name="RefSeq"/>
        </authorList>
    </citation>
    <scope>IDENTIFICATION</scope>
    <source>
        <tissue evidence="5 6">Silk gland</tissue>
    </source>
</reference>
<dbReference type="SMART" id="SM00642">
    <property type="entry name" value="Aamy"/>
    <property type="match status" value="1"/>
</dbReference>
<dbReference type="PANTHER" id="PTHR10357:SF225">
    <property type="entry name" value="MALTASE 1-LIKE PROTEIN"/>
    <property type="match status" value="1"/>
</dbReference>
<dbReference type="Proteomes" id="UP000504629">
    <property type="component" value="Unplaced"/>
</dbReference>